<dbReference type="InterPro" id="IPR049435">
    <property type="entry name" value="Cas_Cas6_C"/>
</dbReference>
<organism evidence="3 4">
    <name type="scientific">Hathewaya proteolytica DSM 3090</name>
    <dbReference type="NCBI Taxonomy" id="1121331"/>
    <lineage>
        <taxon>Bacteria</taxon>
        <taxon>Bacillati</taxon>
        <taxon>Bacillota</taxon>
        <taxon>Clostridia</taxon>
        <taxon>Eubacteriales</taxon>
        <taxon>Clostridiaceae</taxon>
        <taxon>Hathewaya</taxon>
    </lineage>
</organism>
<dbReference type="GO" id="GO:0016788">
    <property type="term" value="F:hydrolase activity, acting on ester bonds"/>
    <property type="evidence" value="ECO:0007669"/>
    <property type="project" value="InterPro"/>
</dbReference>
<name>A0A1M6PR55_9CLOT</name>
<feature type="domain" description="CRISPR associated protein Cas6 C-terminal" evidence="2">
    <location>
        <begin position="118"/>
        <end position="242"/>
    </location>
</feature>
<reference evidence="3 4" key="1">
    <citation type="submission" date="2016-11" db="EMBL/GenBank/DDBJ databases">
        <authorList>
            <person name="Jaros S."/>
            <person name="Januszkiewicz K."/>
            <person name="Wedrychowicz H."/>
        </authorList>
    </citation>
    <scope>NUCLEOTIDE SEQUENCE [LARGE SCALE GENOMIC DNA]</scope>
    <source>
        <strain evidence="3 4">DSM 3090</strain>
    </source>
</reference>
<dbReference type="GO" id="GO:0051607">
    <property type="term" value="P:defense response to virus"/>
    <property type="evidence" value="ECO:0007669"/>
    <property type="project" value="UniProtKB-KW"/>
</dbReference>
<dbReference type="Gene3D" id="3.30.70.1890">
    <property type="match status" value="1"/>
</dbReference>
<dbReference type="Pfam" id="PF01881">
    <property type="entry name" value="Cas_Cas6_C"/>
    <property type="match status" value="1"/>
</dbReference>
<dbReference type="Proteomes" id="UP000183952">
    <property type="component" value="Unassembled WGS sequence"/>
</dbReference>
<proteinExistence type="predicted"/>
<dbReference type="EMBL" id="FRAD01000014">
    <property type="protein sequence ID" value="SHK10416.1"/>
    <property type="molecule type" value="Genomic_DNA"/>
</dbReference>
<dbReference type="RefSeq" id="WP_072903730.1">
    <property type="nucleotide sequence ID" value="NZ_FRAD01000014.1"/>
</dbReference>
<dbReference type="InterPro" id="IPR045747">
    <property type="entry name" value="CRISPR-assoc_prot_Cas6_N_sf"/>
</dbReference>
<accession>A0A1M6PR55</accession>
<dbReference type="OrthoDB" id="45555at2"/>
<dbReference type="AlphaFoldDB" id="A0A1M6PR55"/>
<evidence type="ECO:0000256" key="1">
    <source>
        <dbReference type="ARBA" id="ARBA00023118"/>
    </source>
</evidence>
<evidence type="ECO:0000259" key="2">
    <source>
        <dbReference type="Pfam" id="PF01881"/>
    </source>
</evidence>
<protein>
    <submittedName>
        <fullName evidence="3">CRISPR-associated endoribonuclease Cas6</fullName>
    </submittedName>
</protein>
<evidence type="ECO:0000313" key="4">
    <source>
        <dbReference type="Proteomes" id="UP000183952"/>
    </source>
</evidence>
<dbReference type="STRING" id="1121331.SAMN02745248_01769"/>
<evidence type="ECO:0000313" key="3">
    <source>
        <dbReference type="EMBL" id="SHK10416.1"/>
    </source>
</evidence>
<dbReference type="PANTHER" id="PTHR36984">
    <property type="entry name" value="CRISPR-ASSOCIATED ENDORIBONUCLEASE CAS6 1"/>
    <property type="match status" value="1"/>
</dbReference>
<dbReference type="Gene3D" id="3.30.70.1900">
    <property type="match status" value="1"/>
</dbReference>
<dbReference type="InterPro" id="IPR010156">
    <property type="entry name" value="CRISPR-assoc_prot_Cas6"/>
</dbReference>
<sequence>MRLRCEFKTEKIPMTYNMMVVSMIKEALKKSNPEYLDKIYSYKENSKNKHSKNMTFSVYMKGFEVRNDEFLIKDKVVVEITSPDYGFMVNLYNGIVSKKAFNYKNKYDIISTGIRMVPEKTITNDKVIMRTLSPIAVKSKDGKFLKMEEEAFRTELNYMCDLIIKNYRGSGLKQELIFEPVSMKKTVVKEEISGCTNMKHDYLYVNAYKGLFNLEGDKEDLNLLYQLGLGFRRNQGFGMVDIVE</sequence>
<gene>
    <name evidence="3" type="ORF">SAMN02745248_01769</name>
</gene>
<keyword evidence="1" id="KW-0051">Antiviral defense</keyword>
<dbReference type="PANTHER" id="PTHR36984:SF3">
    <property type="entry name" value="CRISPR-ASSOCIATED ENDORIBONUCLEASE CAS6"/>
    <property type="match status" value="1"/>
</dbReference>
<dbReference type="NCBIfam" id="TIGR01877">
    <property type="entry name" value="cas_cas6"/>
    <property type="match status" value="1"/>
</dbReference>
<keyword evidence="4" id="KW-1185">Reference proteome</keyword>
<dbReference type="CDD" id="cd21140">
    <property type="entry name" value="Cas6_I-like"/>
    <property type="match status" value="1"/>
</dbReference>